<keyword evidence="1" id="KW-0472">Membrane</keyword>
<protein>
    <submittedName>
        <fullName evidence="2">Uncharacterized protein</fullName>
    </submittedName>
</protein>
<evidence type="ECO:0000313" key="3">
    <source>
        <dbReference type="Proteomes" id="UP000250179"/>
    </source>
</evidence>
<dbReference type="Proteomes" id="UP000250179">
    <property type="component" value="Chromosome"/>
</dbReference>
<evidence type="ECO:0000256" key="1">
    <source>
        <dbReference type="SAM" id="Phobius"/>
    </source>
</evidence>
<keyword evidence="1" id="KW-0812">Transmembrane</keyword>
<dbReference type="GeneID" id="33320830"/>
<keyword evidence="3" id="KW-1185">Reference proteome</keyword>
<organism evidence="2 3">
    <name type="scientific">Thermococcus profundus</name>
    <dbReference type="NCBI Taxonomy" id="49899"/>
    <lineage>
        <taxon>Archaea</taxon>
        <taxon>Methanobacteriati</taxon>
        <taxon>Methanobacteriota</taxon>
        <taxon>Thermococci</taxon>
        <taxon>Thermococcales</taxon>
        <taxon>Thermococcaceae</taxon>
        <taxon>Thermococcus</taxon>
    </lineage>
</organism>
<dbReference type="AlphaFoldDB" id="A0A2Z2MP11"/>
<sequence length="156" mass="17364">MVLEPLRLAFKYALIKVGFLLLVLALVLSLASMYGIEKNYHESGHLGPGLHVIGDDHFERAYYTYKRVLLLNSTNASVSVNNVTYSVTGLVNVTPSLRPSVEVLSGNVSYDYTVRATDYPLAYLSLLAFLFFIVGLVLAVQGYIRMIGDIRSSRKR</sequence>
<dbReference type="EMBL" id="CP014862">
    <property type="protein sequence ID" value="ASJ03638.1"/>
    <property type="molecule type" value="Genomic_DNA"/>
</dbReference>
<reference evidence="2 3" key="1">
    <citation type="submission" date="2016-03" db="EMBL/GenBank/DDBJ databases">
        <title>Complete genome sequence of Thermococcus profundus strain DT5432.</title>
        <authorList>
            <person name="Oger P.M."/>
        </authorList>
    </citation>
    <scope>NUCLEOTIDE SEQUENCE [LARGE SCALE GENOMIC DNA]</scope>
    <source>
        <strain evidence="2 3">DT 5432</strain>
    </source>
</reference>
<accession>A0A2Z2MP11</accession>
<feature type="transmembrane region" description="Helical" evidence="1">
    <location>
        <begin position="12"/>
        <end position="36"/>
    </location>
</feature>
<proteinExistence type="predicted"/>
<feature type="transmembrane region" description="Helical" evidence="1">
    <location>
        <begin position="121"/>
        <end position="144"/>
    </location>
</feature>
<dbReference type="RefSeq" id="WP_088858896.1">
    <property type="nucleotide sequence ID" value="NZ_CP014862.1"/>
</dbReference>
<keyword evidence="1" id="KW-1133">Transmembrane helix</keyword>
<gene>
    <name evidence="2" type="ORF">A3L09_10400</name>
</gene>
<dbReference type="OrthoDB" id="98599at2157"/>
<name>A0A2Z2MP11_THEPR</name>
<dbReference type="KEGG" id="tprf:A3L09_10400"/>
<evidence type="ECO:0000313" key="2">
    <source>
        <dbReference type="EMBL" id="ASJ03638.1"/>
    </source>
</evidence>